<feature type="region of interest" description="Disordered" evidence="1">
    <location>
        <begin position="1"/>
        <end position="26"/>
    </location>
</feature>
<keyword evidence="2" id="KW-1133">Transmembrane helix</keyword>
<gene>
    <name evidence="3" type="ORF">PVAP13_9NG699814</name>
</gene>
<keyword evidence="2" id="KW-0472">Membrane</keyword>
<evidence type="ECO:0000256" key="2">
    <source>
        <dbReference type="SAM" id="Phobius"/>
    </source>
</evidence>
<dbReference type="Proteomes" id="UP000823388">
    <property type="component" value="Chromosome 9N"/>
</dbReference>
<comment type="caution">
    <text evidence="3">The sequence shown here is derived from an EMBL/GenBank/DDBJ whole genome shotgun (WGS) entry which is preliminary data.</text>
</comment>
<protein>
    <submittedName>
        <fullName evidence="3">Uncharacterized protein</fullName>
    </submittedName>
</protein>
<organism evidence="3 4">
    <name type="scientific">Panicum virgatum</name>
    <name type="common">Blackwell switchgrass</name>
    <dbReference type="NCBI Taxonomy" id="38727"/>
    <lineage>
        <taxon>Eukaryota</taxon>
        <taxon>Viridiplantae</taxon>
        <taxon>Streptophyta</taxon>
        <taxon>Embryophyta</taxon>
        <taxon>Tracheophyta</taxon>
        <taxon>Spermatophyta</taxon>
        <taxon>Magnoliopsida</taxon>
        <taxon>Liliopsida</taxon>
        <taxon>Poales</taxon>
        <taxon>Poaceae</taxon>
        <taxon>PACMAD clade</taxon>
        <taxon>Panicoideae</taxon>
        <taxon>Panicodae</taxon>
        <taxon>Paniceae</taxon>
        <taxon>Panicinae</taxon>
        <taxon>Panicum</taxon>
        <taxon>Panicum sect. Hiantes</taxon>
    </lineage>
</organism>
<keyword evidence="2" id="KW-0812">Transmembrane</keyword>
<dbReference type="EMBL" id="CM029054">
    <property type="protein sequence ID" value="KAG2541769.1"/>
    <property type="molecule type" value="Genomic_DNA"/>
</dbReference>
<accession>A0A8T0N1B7</accession>
<feature type="transmembrane region" description="Helical" evidence="2">
    <location>
        <begin position="55"/>
        <end position="74"/>
    </location>
</feature>
<proteinExistence type="predicted"/>
<name>A0A8T0N1B7_PANVG</name>
<feature type="compositionally biased region" description="Gly residues" evidence="1">
    <location>
        <begin position="1"/>
        <end position="10"/>
    </location>
</feature>
<dbReference type="AlphaFoldDB" id="A0A8T0N1B7"/>
<feature type="compositionally biased region" description="Basic and acidic residues" evidence="1">
    <location>
        <begin position="11"/>
        <end position="25"/>
    </location>
</feature>
<evidence type="ECO:0000256" key="1">
    <source>
        <dbReference type="SAM" id="MobiDB-lite"/>
    </source>
</evidence>
<keyword evidence="4" id="KW-1185">Reference proteome</keyword>
<evidence type="ECO:0000313" key="3">
    <source>
        <dbReference type="EMBL" id="KAG2541769.1"/>
    </source>
</evidence>
<sequence length="160" mass="17505">MQRWAGGQGELDGRPGARGRGECPSHLHYSAPARTPPCLPSRPSPKPAMGTDGRVAVAIGIAVAAASAASSLPLTTSRRRRPRHQVFWCLAFVSLWGCPGSVGIKRRVKLESVCGRWCQPRRCLAYRGGLKNGSPCHRHYPTHKCIWGRRAWPSILVYAD</sequence>
<reference evidence="3" key="1">
    <citation type="submission" date="2020-05" db="EMBL/GenBank/DDBJ databases">
        <title>WGS assembly of Panicum virgatum.</title>
        <authorList>
            <person name="Lovell J.T."/>
            <person name="Jenkins J."/>
            <person name="Shu S."/>
            <person name="Juenger T.E."/>
            <person name="Schmutz J."/>
        </authorList>
    </citation>
    <scope>NUCLEOTIDE SEQUENCE</scope>
    <source>
        <strain evidence="3">AP13</strain>
    </source>
</reference>
<evidence type="ECO:0000313" key="4">
    <source>
        <dbReference type="Proteomes" id="UP000823388"/>
    </source>
</evidence>